<evidence type="ECO:0000256" key="2">
    <source>
        <dbReference type="ARBA" id="ARBA00022729"/>
    </source>
</evidence>
<evidence type="ECO:0000256" key="3">
    <source>
        <dbReference type="ARBA" id="ARBA00022801"/>
    </source>
</evidence>
<proteinExistence type="inferred from homology"/>
<organism evidence="7 8">
    <name type="scientific">Kribbella italica</name>
    <dbReference type="NCBI Taxonomy" id="1540520"/>
    <lineage>
        <taxon>Bacteria</taxon>
        <taxon>Bacillati</taxon>
        <taxon>Actinomycetota</taxon>
        <taxon>Actinomycetes</taxon>
        <taxon>Propionibacteriales</taxon>
        <taxon>Kribbellaceae</taxon>
        <taxon>Kribbella</taxon>
    </lineage>
</organism>
<dbReference type="InterPro" id="IPR029058">
    <property type="entry name" value="AB_hydrolase_fold"/>
</dbReference>
<dbReference type="EMBL" id="JACHMY010000001">
    <property type="protein sequence ID" value="MBB5840800.1"/>
    <property type="molecule type" value="Genomic_DNA"/>
</dbReference>
<evidence type="ECO:0000313" key="8">
    <source>
        <dbReference type="Proteomes" id="UP000549971"/>
    </source>
</evidence>
<evidence type="ECO:0000313" key="7">
    <source>
        <dbReference type="EMBL" id="MBB5840800.1"/>
    </source>
</evidence>
<dbReference type="Proteomes" id="UP000549971">
    <property type="component" value="Unassembled WGS sequence"/>
</dbReference>
<dbReference type="Gene3D" id="3.40.50.1820">
    <property type="entry name" value="alpha/beta hydrolase"/>
    <property type="match status" value="1"/>
</dbReference>
<gene>
    <name evidence="7" type="ORF">HDA39_007534</name>
</gene>
<evidence type="ECO:0000259" key="6">
    <source>
        <dbReference type="Pfam" id="PF08386"/>
    </source>
</evidence>
<dbReference type="PANTHER" id="PTHR43248:SF29">
    <property type="entry name" value="TRIPEPTIDYL AMINOPEPTIDASE"/>
    <property type="match status" value="1"/>
</dbReference>
<dbReference type="GO" id="GO:0016787">
    <property type="term" value="F:hydrolase activity"/>
    <property type="evidence" value="ECO:0007669"/>
    <property type="project" value="UniProtKB-KW"/>
</dbReference>
<dbReference type="RefSeq" id="WP_184803432.1">
    <property type="nucleotide sequence ID" value="NZ_JACHMY010000001.1"/>
</dbReference>
<keyword evidence="2 4" id="KW-0732">Signal</keyword>
<dbReference type="AlphaFoldDB" id="A0A7W9JF38"/>
<dbReference type="Pfam" id="PF08386">
    <property type="entry name" value="Abhydrolase_4"/>
    <property type="match status" value="1"/>
</dbReference>
<keyword evidence="3" id="KW-0378">Hydrolase</keyword>
<accession>A0A7W9JF38</accession>
<dbReference type="SUPFAM" id="SSF53474">
    <property type="entry name" value="alpha/beta-Hydrolases"/>
    <property type="match status" value="1"/>
</dbReference>
<evidence type="ECO:0000256" key="1">
    <source>
        <dbReference type="ARBA" id="ARBA00010088"/>
    </source>
</evidence>
<dbReference type="InterPro" id="IPR000073">
    <property type="entry name" value="AB_hydrolase_1"/>
</dbReference>
<dbReference type="InterPro" id="IPR051601">
    <property type="entry name" value="Serine_prot/Carboxylest_S33"/>
</dbReference>
<feature type="domain" description="Peptidase S33 tripeptidyl aminopeptidase-like C-terminal" evidence="6">
    <location>
        <begin position="427"/>
        <end position="521"/>
    </location>
</feature>
<dbReference type="InterPro" id="IPR013595">
    <property type="entry name" value="Pept_S33_TAP-like_C"/>
</dbReference>
<feature type="chain" id="PRO_5030668991" evidence="4">
    <location>
        <begin position="28"/>
        <end position="583"/>
    </location>
</feature>
<comment type="similarity">
    <text evidence="1">Belongs to the peptidase S33 family.</text>
</comment>
<reference evidence="7 8" key="1">
    <citation type="submission" date="2020-08" db="EMBL/GenBank/DDBJ databases">
        <title>Sequencing the genomes of 1000 actinobacteria strains.</title>
        <authorList>
            <person name="Klenk H.-P."/>
        </authorList>
    </citation>
    <scope>NUCLEOTIDE SEQUENCE [LARGE SCALE GENOMIC DNA]</scope>
    <source>
        <strain evidence="7 8">DSM 28967</strain>
    </source>
</reference>
<sequence length="583" mass="61953">MRRLRVGLAAATSISLLAVVFPLTSTAGTTAAAPDLSKYTGQKLTWGQCTFEAEVPVQCAQLTVPRDWAAPDAGKDLKVSVSRVSATGAKDDYQGVVLTNPGGPGGQGTGLAAGLAKLQPTLNAQYDVLGMDPRGTGQEGAAGQAGLGITCQVPSGRVPEGPQDARDRSAKSIADHQQIPKAIAEACQSVAEAPYITTWQTAHDMDLLRQLLKAPKLNYLGYSYGTWLGAKYASLFPATTGRMVLDSSVDFQGRLQADFEDFARMGQRQSEKLYLPWLNRNLPEVFGTTPAQAAAAIEKGRDKGAVQGLDPDTYDSLLIGNGSAIGWILNALVLSVVIEGDQAGQKKLAALPAGLRSLADTVSRQRLGVPVAKLTTAAVVRANLGQDTPDYQQVPITRFAVACGDQVTKSTQWYKALSDVQGPKYPLFGWQYGLSEVCGPWSDAPQQTLPELPKSVRGNVLVVQGEFDPQTSYEQAMNAVRKAPGVDVLRVDDAAFHGQYGLEGNPCVDGVVNTYFLYGSKSGNSLCPSVPLPGESKVYPVRGPVDKYLGTHRAGRAGALKSVDNPLRLELSDQISAVNQPIR</sequence>
<protein>
    <submittedName>
        <fullName evidence="7">Pimeloyl-ACP methyl ester carboxylesterase</fullName>
    </submittedName>
</protein>
<feature type="signal peptide" evidence="4">
    <location>
        <begin position="1"/>
        <end position="27"/>
    </location>
</feature>
<comment type="caution">
    <text evidence="7">The sequence shown here is derived from an EMBL/GenBank/DDBJ whole genome shotgun (WGS) entry which is preliminary data.</text>
</comment>
<dbReference type="PANTHER" id="PTHR43248">
    <property type="entry name" value="2-SUCCINYL-6-HYDROXY-2,4-CYCLOHEXADIENE-1-CARBOXYLATE SYNTHASE"/>
    <property type="match status" value="1"/>
</dbReference>
<evidence type="ECO:0000259" key="5">
    <source>
        <dbReference type="Pfam" id="PF00561"/>
    </source>
</evidence>
<evidence type="ECO:0000256" key="4">
    <source>
        <dbReference type="SAM" id="SignalP"/>
    </source>
</evidence>
<dbReference type="Pfam" id="PF00561">
    <property type="entry name" value="Abhydrolase_1"/>
    <property type="match status" value="1"/>
</dbReference>
<feature type="domain" description="AB hydrolase-1" evidence="5">
    <location>
        <begin position="96"/>
        <end position="256"/>
    </location>
</feature>
<keyword evidence="8" id="KW-1185">Reference proteome</keyword>
<name>A0A7W9JF38_9ACTN</name>